<keyword evidence="4" id="KW-0862">Zinc</keyword>
<dbReference type="PANTHER" id="PTHR22597:SF22">
    <property type="entry name" value="POLYCOMB GROUP PROTEIN EMBRYONIC FLOWER 2-RELATED"/>
    <property type="match status" value="1"/>
</dbReference>
<evidence type="ECO:0000313" key="10">
    <source>
        <dbReference type="Proteomes" id="UP000694918"/>
    </source>
</evidence>
<evidence type="ECO:0000256" key="2">
    <source>
        <dbReference type="ARBA" id="ARBA00022723"/>
    </source>
</evidence>
<evidence type="ECO:0000259" key="7">
    <source>
        <dbReference type="Pfam" id="PF09733"/>
    </source>
</evidence>
<dbReference type="KEGG" id="peu:105124172"/>
<dbReference type="GO" id="GO:0031490">
    <property type="term" value="F:chromatin DNA binding"/>
    <property type="evidence" value="ECO:0007669"/>
    <property type="project" value="TreeGrafter"/>
</dbReference>
<protein>
    <submittedName>
        <fullName evidence="11">Polycomb group protein EMBRYONIC FLOWER 2-like isoform X1</fullName>
    </submittedName>
</protein>
<evidence type="ECO:0000256" key="3">
    <source>
        <dbReference type="ARBA" id="ARBA00022771"/>
    </source>
</evidence>
<dbReference type="Pfam" id="PF09733">
    <property type="entry name" value="VEFS-Box"/>
    <property type="match status" value="1"/>
</dbReference>
<dbReference type="Pfam" id="PF23320">
    <property type="entry name" value="Zn_SUZ12"/>
    <property type="match status" value="1"/>
</dbReference>
<evidence type="ECO:0000256" key="6">
    <source>
        <dbReference type="ARBA" id="ARBA00023163"/>
    </source>
</evidence>
<keyword evidence="5" id="KW-0805">Transcription regulation</keyword>
<organism evidence="10 11">
    <name type="scientific">Populus euphratica</name>
    <name type="common">Euphrates poplar</name>
    <dbReference type="NCBI Taxonomy" id="75702"/>
    <lineage>
        <taxon>Eukaryota</taxon>
        <taxon>Viridiplantae</taxon>
        <taxon>Streptophyta</taxon>
        <taxon>Embryophyta</taxon>
        <taxon>Tracheophyta</taxon>
        <taxon>Spermatophyta</taxon>
        <taxon>Magnoliopsida</taxon>
        <taxon>eudicotyledons</taxon>
        <taxon>Gunneridae</taxon>
        <taxon>Pentapetalae</taxon>
        <taxon>rosids</taxon>
        <taxon>fabids</taxon>
        <taxon>Malpighiales</taxon>
        <taxon>Salicaceae</taxon>
        <taxon>Saliceae</taxon>
        <taxon>Populus</taxon>
    </lineage>
</organism>
<dbReference type="CDD" id="cd21553">
    <property type="entry name" value="VEFS-box_EMF2-like"/>
    <property type="match status" value="1"/>
</dbReference>
<dbReference type="RefSeq" id="XP_011022368.1">
    <property type="nucleotide sequence ID" value="XM_011024066.1"/>
</dbReference>
<accession>A0AAJ6U319</accession>
<dbReference type="InterPro" id="IPR056068">
    <property type="entry name" value="EMF2-like_DUF7651"/>
</dbReference>
<feature type="domain" description="Polycomb protein VEFS-Box" evidence="7">
    <location>
        <begin position="511"/>
        <end position="630"/>
    </location>
</feature>
<name>A0AAJ6U319_POPEU</name>
<evidence type="ECO:0000256" key="4">
    <source>
        <dbReference type="ARBA" id="ARBA00022833"/>
    </source>
</evidence>
<evidence type="ECO:0000259" key="9">
    <source>
        <dbReference type="Pfam" id="PF24663"/>
    </source>
</evidence>
<feature type="domain" description="Polycomb protein SUZ12-like zinc finger" evidence="8">
    <location>
        <begin position="308"/>
        <end position="376"/>
    </location>
</feature>
<dbReference type="Proteomes" id="UP000694918">
    <property type="component" value="Unplaced"/>
</dbReference>
<dbReference type="InterPro" id="IPR057540">
    <property type="entry name" value="Znf_SUZ12"/>
</dbReference>
<keyword evidence="2" id="KW-0479">Metal-binding</keyword>
<dbReference type="InterPro" id="IPR019135">
    <property type="entry name" value="Polycomb_protein_VEFS-Box"/>
</dbReference>
<evidence type="ECO:0000256" key="5">
    <source>
        <dbReference type="ARBA" id="ARBA00023015"/>
    </source>
</evidence>
<reference evidence="11" key="1">
    <citation type="submission" date="2025-08" db="UniProtKB">
        <authorList>
            <consortium name="RefSeq"/>
        </authorList>
    </citation>
    <scope>IDENTIFICATION</scope>
</reference>
<evidence type="ECO:0000313" key="11">
    <source>
        <dbReference type="RefSeq" id="XP_011022368.1"/>
    </source>
</evidence>
<dbReference type="Pfam" id="PF24663">
    <property type="entry name" value="DUF7651"/>
    <property type="match status" value="1"/>
</dbReference>
<feature type="domain" description="DUF7651" evidence="9">
    <location>
        <begin position="78"/>
        <end position="281"/>
    </location>
</feature>
<keyword evidence="10" id="KW-1185">Reference proteome</keyword>
<comment type="similarity">
    <text evidence="1">Belongs to the VEFS (VRN2-EMF2-FIS2-SU(Z)12) family.</text>
</comment>
<dbReference type="GO" id="GO:0008270">
    <property type="term" value="F:zinc ion binding"/>
    <property type="evidence" value="ECO:0007669"/>
    <property type="project" value="UniProtKB-KW"/>
</dbReference>
<sequence length="650" mass="73312">MPGIPLVTRETSSYSRSTIDQMCREEGRGGGGGGLHLTEEEEIAAEESLSMYCKPVELYNILQRRAIGNPSYLQRCLRYKIQVKNKRRIQMTISMPVTLNGSVQSDNLFPLYILLARLVSKIGVLEYSAVYHFSRPCVLTNFAGVEGSTQAQTNFVLPEMNKLASEVKSGSLYVLLVSFAGAQSSMHGIDLTNGHLENVGGCCLLGKIPLDSLCNFWEKSPNLGLGQRVEVTSPVDMMACFLKLTCLTEDNCVLIQIPFNSETVNTSQLQVNVSAEEVGAKEKSSYHSYTCGDISSSSLSHIIRLRAGNVIFNYRYYNNKLQKTEVTEDFSCPFCLVKCASFKGLRYHLPSSHDLFNFEFWITEEFQAVNIFVKTDIWRSEIVADGIDPKQQTFFFCSKKPKRKRPKNLVQKAKNVLDKTLSRQQGAGELLDKIGGGGKDLQTASLCSREYGEHNRSGADVVGVSGSAAHSYPDAECAQMVPGNNLAPPAMLQFAKTRKLSIERSDMRNRTLLHKRQFFHSHRAQPMAVEQVMSDRDSEDEVDDDVADFEDRRMLDDFVDVTKDEKQMMHLWNSFVRKQRVLADGHIPWACEAFTRLHGHNLVLAPALIWCWRLFMIKLWNHGLLDARTMNMCNMILEQIQKQDLDPMKS</sequence>
<keyword evidence="3" id="KW-0863">Zinc-finger</keyword>
<dbReference type="GO" id="GO:0005634">
    <property type="term" value="C:nucleus"/>
    <property type="evidence" value="ECO:0007669"/>
    <property type="project" value="TreeGrafter"/>
</dbReference>
<gene>
    <name evidence="11" type="primary">LOC105124172</name>
</gene>
<keyword evidence="6" id="KW-0804">Transcription</keyword>
<evidence type="ECO:0000259" key="8">
    <source>
        <dbReference type="Pfam" id="PF23320"/>
    </source>
</evidence>
<proteinExistence type="inferred from homology"/>
<dbReference type="PANTHER" id="PTHR22597">
    <property type="entry name" value="POLYCOMB GROUP PROTEIN"/>
    <property type="match status" value="1"/>
</dbReference>
<dbReference type="GeneID" id="105124172"/>
<dbReference type="AlphaFoldDB" id="A0AAJ6U319"/>
<dbReference type="CDD" id="cd21749">
    <property type="entry name" value="ZnB-Zn_EMF2-like"/>
    <property type="match status" value="1"/>
</dbReference>
<evidence type="ECO:0000256" key="1">
    <source>
        <dbReference type="ARBA" id="ARBA00007416"/>
    </source>
</evidence>